<dbReference type="AlphaFoldDB" id="A0A3S5AFU8"/>
<dbReference type="Proteomes" id="UP000784294">
    <property type="component" value="Unassembled WGS sequence"/>
</dbReference>
<evidence type="ECO:0000313" key="3">
    <source>
        <dbReference type="EMBL" id="VEL35941.1"/>
    </source>
</evidence>
<dbReference type="EMBL" id="CAAALY010251064">
    <property type="protein sequence ID" value="VEL35941.1"/>
    <property type="molecule type" value="Genomic_DNA"/>
</dbReference>
<dbReference type="PANTHER" id="PTHR24123">
    <property type="entry name" value="ANKYRIN REPEAT-CONTAINING"/>
    <property type="match status" value="1"/>
</dbReference>
<organism evidence="3 4">
    <name type="scientific">Protopolystoma xenopodis</name>
    <dbReference type="NCBI Taxonomy" id="117903"/>
    <lineage>
        <taxon>Eukaryota</taxon>
        <taxon>Metazoa</taxon>
        <taxon>Spiralia</taxon>
        <taxon>Lophotrochozoa</taxon>
        <taxon>Platyhelminthes</taxon>
        <taxon>Monogenea</taxon>
        <taxon>Polyopisthocotylea</taxon>
        <taxon>Polystomatidea</taxon>
        <taxon>Polystomatidae</taxon>
        <taxon>Protopolystoma</taxon>
    </lineage>
</organism>
<gene>
    <name evidence="3" type="ORF">PXEA_LOCUS29381</name>
</gene>
<keyword evidence="2" id="KW-0040">ANK repeat</keyword>
<dbReference type="OrthoDB" id="20872at2759"/>
<dbReference type="InterPro" id="IPR051165">
    <property type="entry name" value="Multifunctional_ANK_Repeat"/>
</dbReference>
<sequence>MTSGSHRLNVVTTGGQNIQSSNAPGGAWRLVLLCSITGGTAPAQWEDITGATPLSCVKDCVSFTTTVSAR</sequence>
<dbReference type="PANTHER" id="PTHR24123:SF141">
    <property type="entry name" value="ANKYRIN 2, ISOFORM U"/>
    <property type="match status" value="1"/>
</dbReference>
<dbReference type="Gene3D" id="2.60.220.30">
    <property type="match status" value="1"/>
</dbReference>
<proteinExistence type="predicted"/>
<evidence type="ECO:0000313" key="4">
    <source>
        <dbReference type="Proteomes" id="UP000784294"/>
    </source>
</evidence>
<protein>
    <submittedName>
        <fullName evidence="3">Uncharacterized protein</fullName>
    </submittedName>
</protein>
<keyword evidence="4" id="KW-1185">Reference proteome</keyword>
<reference evidence="3" key="1">
    <citation type="submission" date="2018-11" db="EMBL/GenBank/DDBJ databases">
        <authorList>
            <consortium name="Pathogen Informatics"/>
        </authorList>
    </citation>
    <scope>NUCLEOTIDE SEQUENCE</scope>
</reference>
<accession>A0A3S5AFU8</accession>
<evidence type="ECO:0000256" key="2">
    <source>
        <dbReference type="ARBA" id="ARBA00023043"/>
    </source>
</evidence>
<evidence type="ECO:0000256" key="1">
    <source>
        <dbReference type="ARBA" id="ARBA00022737"/>
    </source>
</evidence>
<comment type="caution">
    <text evidence="3">The sequence shown here is derived from an EMBL/GenBank/DDBJ whole genome shotgun (WGS) entry which is preliminary data.</text>
</comment>
<name>A0A3S5AFU8_9PLAT</name>
<keyword evidence="1" id="KW-0677">Repeat</keyword>